<dbReference type="PANTHER" id="PTHR36837:SF5">
    <property type="entry name" value="POLY-3-HYDROXYBUTYRATE SYNTHASE"/>
    <property type="match status" value="1"/>
</dbReference>
<proteinExistence type="predicted"/>
<dbReference type="Gene3D" id="3.40.50.1820">
    <property type="entry name" value="alpha/beta hydrolase"/>
    <property type="match status" value="1"/>
</dbReference>
<dbReference type="PANTHER" id="PTHR36837">
    <property type="entry name" value="POLY(3-HYDROXYALKANOATE) POLYMERASE SUBUNIT PHAC"/>
    <property type="match status" value="1"/>
</dbReference>
<name>A0AB33Z5G6_9GAMM</name>
<evidence type="ECO:0000259" key="4">
    <source>
        <dbReference type="Pfam" id="PF12551"/>
    </source>
</evidence>
<evidence type="ECO:0000313" key="5">
    <source>
        <dbReference type="EMBL" id="EPD14344.1"/>
    </source>
</evidence>
<dbReference type="Pfam" id="PF07167">
    <property type="entry name" value="PhaC_N"/>
    <property type="match status" value="1"/>
</dbReference>
<sequence length="583" mass="66016">MEHRDPSKSVNTLDRIIHAAEGKITAGISPTSMMLAYIDWAIHLANSPGKQGELIKKAMKKNSRFLNYVVKCLTHLGNDVDNQRCIEPLPQDKRFESDAWKRLPFSLYAQSFLLTQQWWHNAITGVNGVSKHHENVVSFTTRQLLDVISPSNFLLTNPDLLKVTEQEGGQNLVRGMQNLLEDWGRSSRGEGPVGIEAFKIGGNLATTPGKVVYSNHLIELIQYSPTTDKVYAEPILFVPAWIMKYYIMDLSEHNSMVKFLVDNGYTVFMISWKNPTEEDRDLTLENYIDLGVGHALEQVSSIIPNKKIHTVGYCLGGTLLTLVAAALAKEDNSIIGSITLFAAQTDFSEAGELMLFIDHSQVAYLEDMMWEQGYLDTKQMKGAFQLLRSNDLIWSRVLHDYLLGQRAPMNDLMAWNSDATRMPYKMHSEYLEQLFMNNDFSEHRYKVHGKPVSLGDIDCPLFVVGAEKDHVAPWKSVYKIKHLTRTEVIFLLTSGGHNAGIISEPGHPNRHYRVSLKKKSDKYLSPDKWLESTGVKEGSWWLEWERWLVSKNEAEKVAPPKMGIKGSVAKSLIDAPGHYVLEH</sequence>
<evidence type="ECO:0000259" key="3">
    <source>
        <dbReference type="Pfam" id="PF07167"/>
    </source>
</evidence>
<dbReference type="RefSeq" id="WP_016389852.1">
    <property type="nucleotide sequence ID" value="NZ_KE646805.1"/>
</dbReference>
<dbReference type="Proteomes" id="UP000015462">
    <property type="component" value="Unassembled WGS sequence"/>
</dbReference>
<reference evidence="5 6" key="1">
    <citation type="journal article" date="2013" name="Genome Announc.">
        <title>Genome Sequence of the Pyrene- and Fluoranthene-Degrading Bacterium Cycloclasticus sp. Strain PY97M.</title>
        <authorList>
            <person name="Cui Z."/>
            <person name="Xu G."/>
            <person name="Li Q."/>
            <person name="Gao W."/>
            <person name="Zheng L."/>
        </authorList>
    </citation>
    <scope>NUCLEOTIDE SEQUENCE [LARGE SCALE GENOMIC DNA]</scope>
    <source>
        <strain evidence="5 6">PY97M</strain>
    </source>
</reference>
<feature type="domain" description="Poly-beta-hydroxybutyrate polymerase N-terminal" evidence="3">
    <location>
        <begin position="91"/>
        <end position="260"/>
    </location>
</feature>
<evidence type="ECO:0000256" key="1">
    <source>
        <dbReference type="ARBA" id="ARBA00022679"/>
    </source>
</evidence>
<accession>A0AB33Z5G6</accession>
<evidence type="ECO:0000313" key="6">
    <source>
        <dbReference type="Proteomes" id="UP000015462"/>
    </source>
</evidence>
<dbReference type="InterPro" id="IPR022211">
    <property type="entry name" value="PHBC_N"/>
</dbReference>
<dbReference type="InterPro" id="IPR029058">
    <property type="entry name" value="AB_hydrolase_fold"/>
</dbReference>
<evidence type="ECO:0000256" key="2">
    <source>
        <dbReference type="ARBA" id="ARBA00023315"/>
    </source>
</evidence>
<keyword evidence="1" id="KW-0808">Transferase</keyword>
<keyword evidence="2" id="KW-0012">Acyltransferase</keyword>
<feature type="domain" description="Poly-beta-hydroxybutyrate polymerase N-terminal" evidence="4">
    <location>
        <begin position="10"/>
        <end position="50"/>
    </location>
</feature>
<organism evidence="5 6">
    <name type="scientific">Cycloclasticus pugetii</name>
    <dbReference type="NCBI Taxonomy" id="34068"/>
    <lineage>
        <taxon>Bacteria</taxon>
        <taxon>Pseudomonadati</taxon>
        <taxon>Pseudomonadota</taxon>
        <taxon>Gammaproteobacteria</taxon>
        <taxon>Thiotrichales</taxon>
        <taxon>Piscirickettsiaceae</taxon>
        <taxon>Cycloclasticus</taxon>
    </lineage>
</organism>
<comment type="caution">
    <text evidence="5">The sequence shown here is derived from an EMBL/GenBank/DDBJ whole genome shotgun (WGS) entry which is preliminary data.</text>
</comment>
<dbReference type="InterPro" id="IPR010941">
    <property type="entry name" value="PhaC_N"/>
</dbReference>
<dbReference type="GO" id="GO:0042619">
    <property type="term" value="P:poly-hydroxybutyrate biosynthetic process"/>
    <property type="evidence" value="ECO:0007669"/>
    <property type="project" value="InterPro"/>
</dbReference>
<keyword evidence="6" id="KW-1185">Reference proteome</keyword>
<dbReference type="SUPFAM" id="SSF53474">
    <property type="entry name" value="alpha/beta-Hydrolases"/>
    <property type="match status" value="1"/>
</dbReference>
<protein>
    <submittedName>
        <fullName evidence="5">Poly-beta-hydroxybutyrate polymerase domain-containing protein</fullName>
    </submittedName>
</protein>
<dbReference type="GO" id="GO:0016746">
    <property type="term" value="F:acyltransferase activity"/>
    <property type="evidence" value="ECO:0007669"/>
    <property type="project" value="UniProtKB-KW"/>
</dbReference>
<gene>
    <name evidence="5" type="ORF">L196_02565</name>
</gene>
<dbReference type="EMBL" id="ASHL01000001">
    <property type="protein sequence ID" value="EPD14344.1"/>
    <property type="molecule type" value="Genomic_DNA"/>
</dbReference>
<dbReference type="InterPro" id="IPR051321">
    <property type="entry name" value="PHA/PHB_synthase"/>
</dbReference>
<dbReference type="AlphaFoldDB" id="A0AB33Z5G6"/>
<dbReference type="Pfam" id="PF12551">
    <property type="entry name" value="PHBC_N"/>
    <property type="match status" value="1"/>
</dbReference>